<keyword evidence="2" id="KW-0808">Transferase</keyword>
<dbReference type="GO" id="GO:0003964">
    <property type="term" value="F:RNA-directed DNA polymerase activity"/>
    <property type="evidence" value="ECO:0007669"/>
    <property type="project" value="UniProtKB-KW"/>
</dbReference>
<evidence type="ECO:0000313" key="2">
    <source>
        <dbReference type="EMBL" id="AQM37570.1"/>
    </source>
</evidence>
<feature type="domain" description="Reverse transcriptase" evidence="1">
    <location>
        <begin position="110"/>
        <end position="363"/>
    </location>
</feature>
<dbReference type="GO" id="GO:0004519">
    <property type="term" value="F:endonuclease activity"/>
    <property type="evidence" value="ECO:0007669"/>
    <property type="project" value="UniProtKB-KW"/>
</dbReference>
<dbReference type="InterPro" id="IPR003615">
    <property type="entry name" value="HNH_nuc"/>
</dbReference>
<dbReference type="InterPro" id="IPR030931">
    <property type="entry name" value="Group_II_RT_mat"/>
</dbReference>
<organism evidence="2">
    <name type="scientific">Clostridioides difficile</name>
    <name type="common">Peptoclostridium difficile</name>
    <dbReference type="NCBI Taxonomy" id="1496"/>
    <lineage>
        <taxon>Bacteria</taxon>
        <taxon>Bacillati</taxon>
        <taxon>Bacillota</taxon>
        <taxon>Clostridia</taxon>
        <taxon>Peptostreptococcales</taxon>
        <taxon>Peptostreptococcaceae</taxon>
        <taxon>Clostridioides</taxon>
    </lineage>
</organism>
<dbReference type="InterPro" id="IPR051083">
    <property type="entry name" value="GrpII_Intron_Splice-Mob/Def"/>
</dbReference>
<gene>
    <name evidence="2" type="ORF">Tn5397_12</name>
</gene>
<dbReference type="InterPro" id="IPR043502">
    <property type="entry name" value="DNA/RNA_pol_sf"/>
</dbReference>
<dbReference type="AlphaFoldDB" id="A0A1Q1MMA5"/>
<proteinExistence type="predicted"/>
<dbReference type="PROSITE" id="PS50878">
    <property type="entry name" value="RT_POL"/>
    <property type="match status" value="1"/>
</dbReference>
<dbReference type="NCBIfam" id="TIGR04416">
    <property type="entry name" value="group_II_RT_mat"/>
    <property type="match status" value="1"/>
</dbReference>
<dbReference type="SUPFAM" id="SSF56672">
    <property type="entry name" value="DNA/RNA polymerases"/>
    <property type="match status" value="1"/>
</dbReference>
<keyword evidence="2" id="KW-0548">Nucleotidyltransferase</keyword>
<evidence type="ECO:0000259" key="1">
    <source>
        <dbReference type="PROSITE" id="PS50878"/>
    </source>
</evidence>
<keyword evidence="2" id="KW-0378">Hydrolase</keyword>
<name>A0A1Q1MMA5_CLODI</name>
<dbReference type="EMBL" id="KX452725">
    <property type="protein sequence ID" value="AQM37570.1"/>
    <property type="molecule type" value="Genomic_DNA"/>
</dbReference>
<dbReference type="CDD" id="cd01651">
    <property type="entry name" value="RT_G2_intron"/>
    <property type="match status" value="1"/>
</dbReference>
<keyword evidence="2" id="KW-0695">RNA-directed DNA polymerase</keyword>
<keyword evidence="2" id="KW-0255">Endonuclease</keyword>
<keyword evidence="2" id="KW-0540">Nuclease</keyword>
<dbReference type="SMART" id="SM00507">
    <property type="entry name" value="HNHc"/>
    <property type="match status" value="1"/>
</dbReference>
<reference evidence="2" key="1">
    <citation type="journal article" date="2017" name="J. Med. Microbiol.">
        <title>Manual curation and reannotation of the genomes of Clostridium difficile 630?erm and C. difficile 630.</title>
        <authorList>
            <person name="Dannheim H."/>
            <person name="Riedel T."/>
            <person name="Neumann-Schaal M."/>
            <person name="Bunk B."/>
            <person name="Schober I."/>
            <person name="Sproer C."/>
            <person name="Chibani C.M."/>
            <person name="Gronow S."/>
            <person name="Liesegang H."/>
            <person name="Overmann J."/>
            <person name="Schomburg D."/>
        </authorList>
    </citation>
    <scope>NUCLEOTIDE SEQUENCE</scope>
    <source>
        <strain evidence="2">DSM 27543</strain>
    </source>
</reference>
<dbReference type="Pfam" id="PF00078">
    <property type="entry name" value="RVT_1"/>
    <property type="match status" value="1"/>
</dbReference>
<dbReference type="CDD" id="cd00085">
    <property type="entry name" value="HNHc"/>
    <property type="match status" value="1"/>
</dbReference>
<dbReference type="PANTHER" id="PTHR34047:SF8">
    <property type="entry name" value="PROTEIN YKFC"/>
    <property type="match status" value="1"/>
</dbReference>
<dbReference type="PANTHER" id="PTHR34047">
    <property type="entry name" value="NUCLEAR INTRON MATURASE 1, MITOCHONDRIAL-RELATED"/>
    <property type="match status" value="1"/>
</dbReference>
<dbReference type="InterPro" id="IPR000477">
    <property type="entry name" value="RT_dom"/>
</dbReference>
<protein>
    <submittedName>
        <fullName evidence="2">Reverse transcriptase/maturase/endonuclease, group II intron</fullName>
    </submittedName>
</protein>
<accession>A0A1Q1MMA5</accession>
<dbReference type="Gene3D" id="1.10.30.50">
    <property type="match status" value="1"/>
</dbReference>
<sequence>MTVHELGSGKTKIGKLHYYGRNQLMTVKVSNKKALRFNEYYDTQKIQDELYQLSAEGSHVFRDLMSYITQEENILLAYRNIKSNKGSKTAGTNKRTIIDVGEENPYQLVQYVQNRFNNFQPHSIRRVEIPKPNGKTRPLGIPTIEDRLVQQCIKQILEPILEAKFHKHSYGFRPERSSHHAIAIFQQWTFKGFHYVVDIDIKGFFDNVNHGKLLKQLWTMKIRDKTFISILSRMLKAEVKGIGKSTKGTPQGGILSPLLANVVLNELDWWIDSQWDGFPTKRKYSSLLSKTQSIRKYSNLKEIKIVRYADDFKIMCKDYHTAQKIFLATKQWLKVRLDLDISPEKSKVTNLRKNYSDFLGFKLKVKKGKANGYTNRSRMCDKAKINAVDKLKNNIKTIAANPTVDNVNKYNSVVLGLHNYYKIATLVNLDFVDIAFTVNKSLDCRTKNIRNKHGTLTSTYQKFYKQYNWKKRFIANMILFPIAGIKFTMPRIFPKDWNRYTPEGRLFIHQRLKMDMHTVYYLLENSNPNKSVEFNDNRISLFIAQQGKCHVSGENLSKDNMEVHHIKPLSLGGNDNYKNLVIVTKETHKLIHATKRETIVHYLPLVLKKERSLEKLNKLRALAGNSEIEMNYC</sequence>